<evidence type="ECO:0000256" key="1">
    <source>
        <dbReference type="SAM" id="Phobius"/>
    </source>
</evidence>
<name>A0ABZ3FLQ8_9ACTN</name>
<dbReference type="EMBL" id="CP154795">
    <property type="protein sequence ID" value="XAN06967.1"/>
    <property type="molecule type" value="Genomic_DNA"/>
</dbReference>
<dbReference type="InterPro" id="IPR013901">
    <property type="entry name" value="Anthrone_oxy"/>
</dbReference>
<sequence>MSLTMSLVAGAGAVGSAIAGGVYANFSARIMPRLARLPEADGITRMQQFNRVALRPPFMTAFFGAAAASAATVITTLVRGERAPGDWLGLVGGACYLGGWLLTMAYNVPRNVALERAVPGTSEASRAWSAYLREWTAANTVRAGLSVVGALLLGAAAVAGLAQPSES</sequence>
<dbReference type="RefSeq" id="WP_425308410.1">
    <property type="nucleotide sequence ID" value="NZ_CP154795.1"/>
</dbReference>
<protein>
    <submittedName>
        <fullName evidence="2">Anthrone oxygenase family protein</fullName>
    </submittedName>
</protein>
<evidence type="ECO:0000313" key="3">
    <source>
        <dbReference type="Proteomes" id="UP001442841"/>
    </source>
</evidence>
<dbReference type="Proteomes" id="UP001442841">
    <property type="component" value="Chromosome"/>
</dbReference>
<gene>
    <name evidence="2" type="ORF">AADG42_06520</name>
</gene>
<organism evidence="2 3">
    <name type="scientific">Ammonicoccus fulvus</name>
    <dbReference type="NCBI Taxonomy" id="3138240"/>
    <lineage>
        <taxon>Bacteria</taxon>
        <taxon>Bacillati</taxon>
        <taxon>Actinomycetota</taxon>
        <taxon>Actinomycetes</taxon>
        <taxon>Propionibacteriales</taxon>
        <taxon>Propionibacteriaceae</taxon>
        <taxon>Ammonicoccus</taxon>
    </lineage>
</organism>
<dbReference type="Pfam" id="PF08592">
    <property type="entry name" value="Anthrone_oxy"/>
    <property type="match status" value="1"/>
</dbReference>
<accession>A0ABZ3FLQ8</accession>
<evidence type="ECO:0000313" key="2">
    <source>
        <dbReference type="EMBL" id="XAN06967.1"/>
    </source>
</evidence>
<keyword evidence="1" id="KW-0472">Membrane</keyword>
<keyword evidence="1" id="KW-0812">Transmembrane</keyword>
<proteinExistence type="predicted"/>
<reference evidence="2 3" key="1">
    <citation type="submission" date="2024-04" db="EMBL/GenBank/DDBJ databases">
        <title>Isolation of an actinomycete strain from pig manure.</title>
        <authorList>
            <person name="Gong T."/>
            <person name="Yu Z."/>
            <person name="An M."/>
            <person name="Wei C."/>
            <person name="Yang W."/>
            <person name="Liu L."/>
        </authorList>
    </citation>
    <scope>NUCLEOTIDE SEQUENCE [LARGE SCALE GENOMIC DNA]</scope>
    <source>
        <strain evidence="2 3">ZF39</strain>
    </source>
</reference>
<feature type="transmembrane region" description="Helical" evidence="1">
    <location>
        <begin position="87"/>
        <end position="106"/>
    </location>
</feature>
<feature type="transmembrane region" description="Helical" evidence="1">
    <location>
        <begin position="143"/>
        <end position="162"/>
    </location>
</feature>
<keyword evidence="1" id="KW-1133">Transmembrane helix</keyword>
<feature type="transmembrane region" description="Helical" evidence="1">
    <location>
        <begin position="58"/>
        <end position="78"/>
    </location>
</feature>
<keyword evidence="3" id="KW-1185">Reference proteome</keyword>